<reference evidence="2 3" key="1">
    <citation type="journal article" date="2015" name="Genome Biol. Evol.">
        <title>Comparative Genomics of a Bacterivorous Green Alga Reveals Evolutionary Causalities and Consequences of Phago-Mixotrophic Mode of Nutrition.</title>
        <authorList>
            <person name="Burns J.A."/>
            <person name="Paasch A."/>
            <person name="Narechania A."/>
            <person name="Kim E."/>
        </authorList>
    </citation>
    <scope>NUCLEOTIDE SEQUENCE [LARGE SCALE GENOMIC DNA]</scope>
    <source>
        <strain evidence="2 3">PLY_AMNH</strain>
    </source>
</reference>
<comment type="subcellular location">
    <subcellularLocation>
        <location evidence="1">Cytoplasm</location>
        <location evidence="1">Cytoskeleton</location>
        <location evidence="1">Cilium axoneme</location>
    </subcellularLocation>
</comment>
<name>A0AAE0CEJ0_9CHLO</name>
<dbReference type="Gene3D" id="3.80.10.10">
    <property type="entry name" value="Ribonuclease Inhibitor"/>
    <property type="match status" value="1"/>
</dbReference>
<dbReference type="GO" id="GO:0005930">
    <property type="term" value="C:axoneme"/>
    <property type="evidence" value="ECO:0007669"/>
    <property type="project" value="UniProtKB-SubCell"/>
</dbReference>
<keyword evidence="3" id="KW-1185">Reference proteome</keyword>
<accession>A0AAE0CEJ0</accession>
<protein>
    <submittedName>
        <fullName evidence="2">Uncharacterized protein</fullName>
    </submittedName>
</protein>
<dbReference type="InterPro" id="IPR032675">
    <property type="entry name" value="LRR_dom_sf"/>
</dbReference>
<dbReference type="Proteomes" id="UP001190700">
    <property type="component" value="Unassembled WGS sequence"/>
</dbReference>
<evidence type="ECO:0000256" key="1">
    <source>
        <dbReference type="ARBA" id="ARBA00004430"/>
    </source>
</evidence>
<dbReference type="PANTHER" id="PTHR24114">
    <property type="entry name" value="LEUCINE RICH REPEAT FAMILY PROTEIN"/>
    <property type="match status" value="1"/>
</dbReference>
<comment type="caution">
    <text evidence="2">The sequence shown here is derived from an EMBL/GenBank/DDBJ whole genome shotgun (WGS) entry which is preliminary data.</text>
</comment>
<dbReference type="Pfam" id="PF13516">
    <property type="entry name" value="LRR_6"/>
    <property type="match status" value="2"/>
</dbReference>
<evidence type="ECO:0000313" key="2">
    <source>
        <dbReference type="EMBL" id="KAK3252480.1"/>
    </source>
</evidence>
<dbReference type="PANTHER" id="PTHR24114:SF2">
    <property type="entry name" value="F-BOX DOMAIN-CONTAINING PROTEIN-RELATED"/>
    <property type="match status" value="1"/>
</dbReference>
<dbReference type="InterPro" id="IPR001611">
    <property type="entry name" value="Leu-rich_rpt"/>
</dbReference>
<dbReference type="AlphaFoldDB" id="A0AAE0CEJ0"/>
<proteinExistence type="predicted"/>
<dbReference type="SUPFAM" id="SSF52047">
    <property type="entry name" value="RNI-like"/>
    <property type="match status" value="1"/>
</dbReference>
<dbReference type="EMBL" id="LGRX02025382">
    <property type="protein sequence ID" value="KAK3252480.1"/>
    <property type="molecule type" value="Genomic_DNA"/>
</dbReference>
<gene>
    <name evidence="2" type="ORF">CYMTET_38219</name>
</gene>
<organism evidence="2 3">
    <name type="scientific">Cymbomonas tetramitiformis</name>
    <dbReference type="NCBI Taxonomy" id="36881"/>
    <lineage>
        <taxon>Eukaryota</taxon>
        <taxon>Viridiplantae</taxon>
        <taxon>Chlorophyta</taxon>
        <taxon>Pyramimonadophyceae</taxon>
        <taxon>Pyramimonadales</taxon>
        <taxon>Pyramimonadaceae</taxon>
        <taxon>Cymbomonas</taxon>
    </lineage>
</organism>
<dbReference type="InterPro" id="IPR052394">
    <property type="entry name" value="LRR-containing"/>
</dbReference>
<feature type="non-terminal residue" evidence="2">
    <location>
        <position position="1"/>
    </location>
</feature>
<evidence type="ECO:0000313" key="3">
    <source>
        <dbReference type="Proteomes" id="UP001190700"/>
    </source>
</evidence>
<dbReference type="SMART" id="SM00368">
    <property type="entry name" value="LRR_RI"/>
    <property type="match status" value="4"/>
</dbReference>
<sequence length="328" mass="36486">GKGGHVILKMLRDNRCLRELRMAHCQLDDVGVYQGAETLELSASIVLLDLSWNEIGGSNRESMVRLIAKSLARNDSLLTLLLEGNMLKAHGGSHMAVVIAENELLEHLDLSNTALVESNAYALATAIRNNSKLRVLKLSENSLGFKGMAKIISAVAESESLTQVDLARCHLSRRWSPEELMASRNPSGRYILDLVVKSHRTIATKLMHGFKMLGKESWQWARYTDKTSPEHKKGTAISFFREPGWTWLRSGLPEKGELVVDFFCPRPSVDPRVCEAVSERSLNILWSAQDFSTSDTLDTELTASDSRCAPHLCLRVAFPTIPSTDQIN</sequence>